<evidence type="ECO:0000313" key="2">
    <source>
        <dbReference type="EMBL" id="EOA37402.1"/>
    </source>
</evidence>
<dbReference type="InterPro" id="IPR050796">
    <property type="entry name" value="SCF_F-box_component"/>
</dbReference>
<keyword evidence="3" id="KW-1185">Reference proteome</keyword>
<gene>
    <name evidence="2" type="ORF">CARUB_v10011296mg</name>
</gene>
<organism evidence="2 3">
    <name type="scientific">Capsella rubella</name>
    <dbReference type="NCBI Taxonomy" id="81985"/>
    <lineage>
        <taxon>Eukaryota</taxon>
        <taxon>Viridiplantae</taxon>
        <taxon>Streptophyta</taxon>
        <taxon>Embryophyta</taxon>
        <taxon>Tracheophyta</taxon>
        <taxon>Spermatophyta</taxon>
        <taxon>Magnoliopsida</taxon>
        <taxon>eudicotyledons</taxon>
        <taxon>Gunneridae</taxon>
        <taxon>Pentapetalae</taxon>
        <taxon>rosids</taxon>
        <taxon>malvids</taxon>
        <taxon>Brassicales</taxon>
        <taxon>Brassicaceae</taxon>
        <taxon>Camelineae</taxon>
        <taxon>Capsella</taxon>
    </lineage>
</organism>
<dbReference type="EMBL" id="KB870805">
    <property type="protein sequence ID" value="EOA37402.1"/>
    <property type="molecule type" value="Genomic_DNA"/>
</dbReference>
<dbReference type="InterPro" id="IPR006527">
    <property type="entry name" value="F-box-assoc_dom_typ1"/>
</dbReference>
<dbReference type="Pfam" id="PF07734">
    <property type="entry name" value="FBA_1"/>
    <property type="match status" value="1"/>
</dbReference>
<protein>
    <recommendedName>
        <fullName evidence="1">F-box domain-containing protein</fullName>
    </recommendedName>
</protein>
<reference evidence="3" key="1">
    <citation type="journal article" date="2013" name="Nat. Genet.">
        <title>The Capsella rubella genome and the genomic consequences of rapid mating system evolution.</title>
        <authorList>
            <person name="Slotte T."/>
            <person name="Hazzouri K.M."/>
            <person name="Agren J.A."/>
            <person name="Koenig D."/>
            <person name="Maumus F."/>
            <person name="Guo Y.L."/>
            <person name="Steige K."/>
            <person name="Platts A.E."/>
            <person name="Escobar J.S."/>
            <person name="Newman L.K."/>
            <person name="Wang W."/>
            <person name="Mandakova T."/>
            <person name="Vello E."/>
            <person name="Smith L.M."/>
            <person name="Henz S.R."/>
            <person name="Steffen J."/>
            <person name="Takuno S."/>
            <person name="Brandvain Y."/>
            <person name="Coop G."/>
            <person name="Andolfatto P."/>
            <person name="Hu T.T."/>
            <person name="Blanchette M."/>
            <person name="Clark R.M."/>
            <person name="Quesneville H."/>
            <person name="Nordborg M."/>
            <person name="Gaut B.S."/>
            <person name="Lysak M.A."/>
            <person name="Jenkins J."/>
            <person name="Grimwood J."/>
            <person name="Chapman J."/>
            <person name="Prochnik S."/>
            <person name="Shu S."/>
            <person name="Rokhsar D."/>
            <person name="Schmutz J."/>
            <person name="Weigel D."/>
            <person name="Wright S.I."/>
        </authorList>
    </citation>
    <scope>NUCLEOTIDE SEQUENCE [LARGE SCALE GENOMIC DNA]</scope>
    <source>
        <strain evidence="3">cv. Monte Gargano</strain>
    </source>
</reference>
<dbReference type="AlphaFoldDB" id="R0GN95"/>
<dbReference type="InterPro" id="IPR011043">
    <property type="entry name" value="Gal_Oxase/kelch_b-propeller"/>
</dbReference>
<feature type="domain" description="F-box" evidence="1">
    <location>
        <begin position="1"/>
        <end position="44"/>
    </location>
</feature>
<sequence length="406" mass="46677">MNDLPLFVLDDVLFRLELKSLAMMRCTNKFFQSYISNDSDFQIAYFAMYKIEPIMFHLDSCEKIELDIRNRLYIFGSCSGLLLLYINGLFVANPLTKTYRILDHSGSKLIPRIVDGLNLSDPFLHMERAMCVGFAVNRNQTTKRFKIVGILEMETVYGFEINDGDSWRLSETSITTSTKSDLTTNMKHVYLDGTLHWLRNDGSIIAFDSETEQARLIPSIFHRKQDMKLLFATDDKISRLTLISGTEETISVYTLVENSKWTLSRQINIVSMEGNIIVRLSPETQKLGGDWEDLFRIHWNMVAYDGKFLVVREMRRITSRGLVHLYDMEANSWRILGSIWCGYGDIRNFYKFTPSLLSVEKDEQTKVLIASDDQRIPYLTEVMGLIDTTMGSGIGPNVVSNIVTIY</sequence>
<dbReference type="InterPro" id="IPR001810">
    <property type="entry name" value="F-box_dom"/>
</dbReference>
<proteinExistence type="predicted"/>
<dbReference type="PROSITE" id="PS50181">
    <property type="entry name" value="FBOX"/>
    <property type="match status" value="1"/>
</dbReference>
<evidence type="ECO:0000259" key="1">
    <source>
        <dbReference type="PROSITE" id="PS50181"/>
    </source>
</evidence>
<accession>R0GN95</accession>
<name>R0GN95_9BRAS</name>
<evidence type="ECO:0000313" key="3">
    <source>
        <dbReference type="Proteomes" id="UP000029121"/>
    </source>
</evidence>
<dbReference type="STRING" id="81985.R0GN95"/>
<dbReference type="SUPFAM" id="SSF50965">
    <property type="entry name" value="Galactose oxidase, central domain"/>
    <property type="match status" value="1"/>
</dbReference>
<dbReference type="Proteomes" id="UP000029121">
    <property type="component" value="Unassembled WGS sequence"/>
</dbReference>
<dbReference type="InterPro" id="IPR036047">
    <property type="entry name" value="F-box-like_dom_sf"/>
</dbReference>
<dbReference type="PANTHER" id="PTHR31672">
    <property type="entry name" value="BNACNNG10540D PROTEIN"/>
    <property type="match status" value="1"/>
</dbReference>
<dbReference type="SUPFAM" id="SSF81383">
    <property type="entry name" value="F-box domain"/>
    <property type="match status" value="1"/>
</dbReference>